<dbReference type="Pfam" id="PF04367">
    <property type="entry name" value="DUF502"/>
    <property type="match status" value="1"/>
</dbReference>
<keyword evidence="1" id="KW-0812">Transmembrane</keyword>
<dbReference type="InterPro" id="IPR007462">
    <property type="entry name" value="COV1-like"/>
</dbReference>
<evidence type="ECO:0000256" key="1">
    <source>
        <dbReference type="SAM" id="Phobius"/>
    </source>
</evidence>
<dbReference type="AlphaFoldDB" id="A0AAU9DVI8"/>
<dbReference type="PANTHER" id="PTHR31876:SF26">
    <property type="entry name" value="PROTEIN LIKE COV 2"/>
    <property type="match status" value="1"/>
</dbReference>
<sequence>MKKIKKYFITGLIAILPLFLTIFILLRILENIVLSLNTFLPIQLVVSLIDKLPLSSLYLKESLSYFIVYIFSFILIYVLLVVIGVIVSHFIDEKKVKWIENIFLKIPLAKPIYSTLKQISDVLFSKNISSYKKVVMLEYPRKGIYSLGFLTNDDNEYFKKILSDVGQKIDAKEKMVNIFIPTSPNPTSGMFVSVKKREVIELNLKVEDAIKLIISGGAIMPK</sequence>
<dbReference type="KEGG" id="haby:HLVA_07600"/>
<evidence type="ECO:0000313" key="3">
    <source>
        <dbReference type="Proteomes" id="UP001321582"/>
    </source>
</evidence>
<dbReference type="RefSeq" id="WP_307905123.1">
    <property type="nucleotide sequence ID" value="NZ_AP027059.1"/>
</dbReference>
<keyword evidence="1" id="KW-1133">Transmembrane helix</keyword>
<evidence type="ECO:0000313" key="2">
    <source>
        <dbReference type="EMBL" id="BDU50191.1"/>
    </source>
</evidence>
<keyword evidence="1" id="KW-0472">Membrane</keyword>
<accession>A0AAU9DVI8</accession>
<dbReference type="Proteomes" id="UP001321582">
    <property type="component" value="Chromosome"/>
</dbReference>
<organism evidence="2 3">
    <name type="scientific">Haliovirga abyssi</name>
    <dbReference type="NCBI Taxonomy" id="2996794"/>
    <lineage>
        <taxon>Bacteria</taxon>
        <taxon>Fusobacteriati</taxon>
        <taxon>Fusobacteriota</taxon>
        <taxon>Fusobacteriia</taxon>
        <taxon>Fusobacteriales</taxon>
        <taxon>Haliovirgaceae</taxon>
        <taxon>Haliovirga</taxon>
    </lineage>
</organism>
<proteinExistence type="predicted"/>
<protein>
    <submittedName>
        <fullName evidence="2">Membrane protein</fullName>
    </submittedName>
</protein>
<dbReference type="EMBL" id="AP027059">
    <property type="protein sequence ID" value="BDU50191.1"/>
    <property type="molecule type" value="Genomic_DNA"/>
</dbReference>
<dbReference type="PANTHER" id="PTHR31876">
    <property type="entry name" value="COV-LIKE PROTEIN 1"/>
    <property type="match status" value="1"/>
</dbReference>
<name>A0AAU9DVI8_9FUSO</name>
<feature type="transmembrane region" description="Helical" evidence="1">
    <location>
        <begin position="7"/>
        <end position="29"/>
    </location>
</feature>
<feature type="transmembrane region" description="Helical" evidence="1">
    <location>
        <begin position="63"/>
        <end position="87"/>
    </location>
</feature>
<gene>
    <name evidence="2" type="ORF">HLVA_07600</name>
</gene>
<reference evidence="2 3" key="1">
    <citation type="submission" date="2022-11" db="EMBL/GenBank/DDBJ databases">
        <title>Haliovirga abyssi gen. nov., sp. nov., a mesophilic fermentative bacterium isolated from the Iheya North hydrothermal field and the proposal of Haliovirgaceae fam. nov.</title>
        <authorList>
            <person name="Miyazaki U."/>
            <person name="Tame A."/>
            <person name="Miyazaki J."/>
            <person name="Takai K."/>
            <person name="Sawayama S."/>
            <person name="Kitajima M."/>
            <person name="Okamoto A."/>
            <person name="Nakagawa S."/>
        </authorList>
    </citation>
    <scope>NUCLEOTIDE SEQUENCE [LARGE SCALE GENOMIC DNA]</scope>
    <source>
        <strain evidence="2 3">IC12</strain>
    </source>
</reference>
<keyword evidence="3" id="KW-1185">Reference proteome</keyword>